<reference evidence="4" key="2">
    <citation type="journal article" date="2007" name="Science">
        <title>Draft genome sequence of the sexually transmitted pathogen Trichomonas vaginalis.</title>
        <authorList>
            <person name="Carlton J.M."/>
            <person name="Hirt R.P."/>
            <person name="Silva J.C."/>
            <person name="Delcher A.L."/>
            <person name="Schatz M."/>
            <person name="Zhao Q."/>
            <person name="Wortman J.R."/>
            <person name="Bidwell S.L."/>
            <person name="Alsmark U.C.M."/>
            <person name="Besteiro S."/>
            <person name="Sicheritz-Ponten T."/>
            <person name="Noel C.J."/>
            <person name="Dacks J.B."/>
            <person name="Foster P.G."/>
            <person name="Simillion C."/>
            <person name="Van de Peer Y."/>
            <person name="Miranda-Saavedra D."/>
            <person name="Barton G.J."/>
            <person name="Westrop G.D."/>
            <person name="Mueller S."/>
            <person name="Dessi D."/>
            <person name="Fiori P.L."/>
            <person name="Ren Q."/>
            <person name="Paulsen I."/>
            <person name="Zhang H."/>
            <person name="Bastida-Corcuera F.D."/>
            <person name="Simoes-Barbosa A."/>
            <person name="Brown M.T."/>
            <person name="Hayes R.D."/>
            <person name="Mukherjee M."/>
            <person name="Okumura C.Y."/>
            <person name="Schneider R."/>
            <person name="Smith A.J."/>
            <person name="Vanacova S."/>
            <person name="Villalvazo M."/>
            <person name="Haas B.J."/>
            <person name="Pertea M."/>
            <person name="Feldblyum T.V."/>
            <person name="Utterback T.R."/>
            <person name="Shu C.L."/>
            <person name="Osoegawa K."/>
            <person name="de Jong P.J."/>
            <person name="Hrdy I."/>
            <person name="Horvathova L."/>
            <person name="Zubacova Z."/>
            <person name="Dolezal P."/>
            <person name="Malik S.B."/>
            <person name="Logsdon J.M. Jr."/>
            <person name="Henze K."/>
            <person name="Gupta A."/>
            <person name="Wang C.C."/>
            <person name="Dunne R.L."/>
            <person name="Upcroft J.A."/>
            <person name="Upcroft P."/>
            <person name="White O."/>
            <person name="Salzberg S.L."/>
            <person name="Tang P."/>
            <person name="Chiu C.-H."/>
            <person name="Lee Y.-S."/>
            <person name="Embley T.M."/>
            <person name="Coombs G.H."/>
            <person name="Mottram J.C."/>
            <person name="Tachezy J."/>
            <person name="Fraser-Liggett C.M."/>
            <person name="Johnson P.J."/>
        </authorList>
    </citation>
    <scope>NUCLEOTIDE SEQUENCE [LARGE SCALE GENOMIC DNA]</scope>
    <source>
        <strain evidence="4">G3</strain>
    </source>
</reference>
<dbReference type="OrthoDB" id="4772757at2759"/>
<dbReference type="EMBL" id="DS113299">
    <property type="protein sequence ID" value="EAY12574.1"/>
    <property type="molecule type" value="Genomic_DNA"/>
</dbReference>
<sequence length="56" mass="6198">MKSITHIVEILLSHGADVNSKDSYRKTALDYAKENGNEKIEDLLISHGAIPNSMDN</sequence>
<keyword evidence="1" id="KW-0677">Repeat</keyword>
<evidence type="ECO:0000256" key="2">
    <source>
        <dbReference type="ARBA" id="ARBA00023043"/>
    </source>
</evidence>
<dbReference type="VEuPathDB" id="TrichDB:TVAGG3_0703570"/>
<evidence type="ECO:0000256" key="1">
    <source>
        <dbReference type="ARBA" id="ARBA00022737"/>
    </source>
</evidence>
<dbReference type="InParanoid" id="A2E431"/>
<proteinExistence type="predicted"/>
<dbReference type="SMR" id="A2E431"/>
<dbReference type="KEGG" id="tva:4770541"/>
<organism evidence="4 5">
    <name type="scientific">Trichomonas vaginalis (strain ATCC PRA-98 / G3)</name>
    <dbReference type="NCBI Taxonomy" id="412133"/>
    <lineage>
        <taxon>Eukaryota</taxon>
        <taxon>Metamonada</taxon>
        <taxon>Parabasalia</taxon>
        <taxon>Trichomonadida</taxon>
        <taxon>Trichomonadidae</taxon>
        <taxon>Trichomonas</taxon>
    </lineage>
</organism>
<dbReference type="SUPFAM" id="SSF48403">
    <property type="entry name" value="Ankyrin repeat"/>
    <property type="match status" value="1"/>
</dbReference>
<dbReference type="Pfam" id="PF12796">
    <property type="entry name" value="Ank_2"/>
    <property type="match status" value="1"/>
</dbReference>
<feature type="repeat" description="ANK" evidence="3">
    <location>
        <begin position="1"/>
        <end position="23"/>
    </location>
</feature>
<gene>
    <name evidence="4" type="ORF">TVAG_154250</name>
</gene>
<dbReference type="RefSeq" id="XP_001324797.1">
    <property type="nucleotide sequence ID" value="XM_001324762.1"/>
</dbReference>
<dbReference type="Gene3D" id="1.25.40.20">
    <property type="entry name" value="Ankyrin repeat-containing domain"/>
    <property type="match status" value="1"/>
</dbReference>
<protein>
    <submittedName>
        <fullName evidence="4">Uncharacterized protein</fullName>
    </submittedName>
</protein>
<evidence type="ECO:0000313" key="5">
    <source>
        <dbReference type="Proteomes" id="UP000001542"/>
    </source>
</evidence>
<dbReference type="PROSITE" id="PS50088">
    <property type="entry name" value="ANK_REPEAT"/>
    <property type="match status" value="2"/>
</dbReference>
<dbReference type="Proteomes" id="UP000001542">
    <property type="component" value="Unassembled WGS sequence"/>
</dbReference>
<name>A2E431_TRIV3</name>
<dbReference type="InterPro" id="IPR002110">
    <property type="entry name" value="Ankyrin_rpt"/>
</dbReference>
<dbReference type="PROSITE" id="PS50297">
    <property type="entry name" value="ANK_REP_REGION"/>
    <property type="match status" value="1"/>
</dbReference>
<accession>A2E431</accession>
<keyword evidence="5" id="KW-1185">Reference proteome</keyword>
<dbReference type="AlphaFoldDB" id="A2E431"/>
<evidence type="ECO:0000256" key="3">
    <source>
        <dbReference type="PROSITE-ProRule" id="PRU00023"/>
    </source>
</evidence>
<evidence type="ECO:0000313" key="4">
    <source>
        <dbReference type="EMBL" id="EAY12574.1"/>
    </source>
</evidence>
<keyword evidence="2 3" id="KW-0040">ANK repeat</keyword>
<dbReference type="InterPro" id="IPR036770">
    <property type="entry name" value="Ankyrin_rpt-contain_sf"/>
</dbReference>
<dbReference type="PANTHER" id="PTHR24171">
    <property type="entry name" value="ANKYRIN REPEAT DOMAIN-CONTAINING PROTEIN 39-RELATED"/>
    <property type="match status" value="1"/>
</dbReference>
<dbReference type="VEuPathDB" id="TrichDB:TVAG_154250"/>
<feature type="repeat" description="ANK" evidence="3">
    <location>
        <begin position="24"/>
        <end position="56"/>
    </location>
</feature>
<reference evidence="4" key="1">
    <citation type="submission" date="2006-10" db="EMBL/GenBank/DDBJ databases">
        <authorList>
            <person name="Amadeo P."/>
            <person name="Zhao Q."/>
            <person name="Wortman J."/>
            <person name="Fraser-Liggett C."/>
            <person name="Carlton J."/>
        </authorList>
    </citation>
    <scope>NUCLEOTIDE SEQUENCE</scope>
    <source>
        <strain evidence="4">G3</strain>
    </source>
</reference>